<dbReference type="InterPro" id="IPR013324">
    <property type="entry name" value="RNA_pol_sigma_r3/r4-like"/>
</dbReference>
<feature type="domain" description="RNA polymerase sigma-70 region 2" evidence="7">
    <location>
        <begin position="97"/>
        <end position="164"/>
    </location>
</feature>
<dbReference type="eggNOG" id="COG1595">
    <property type="taxonomic scope" value="Bacteria"/>
</dbReference>
<gene>
    <name evidence="9" type="ordered locus">FraEuI1c_0288</name>
</gene>
<evidence type="ECO:0000256" key="6">
    <source>
        <dbReference type="SAM" id="MobiDB-lite"/>
    </source>
</evidence>
<evidence type="ECO:0000313" key="10">
    <source>
        <dbReference type="Proteomes" id="UP000002484"/>
    </source>
</evidence>
<sequence length="281" mass="29923">MYVDDVNLNELGGPRHGSASAKASRSAARARSAAPSRMTAPPRPASRAFPPSDPTARRIGTATGIPTQAEEFPEPPTADWRPANAGGRPAQAEFEKFFEAHHRELARFAFLLSGDRDAAEDITAEALTSAWVHWDRVQAADNPLAYVRRSVANLAAGRIRRTVRERNVLAKLGRQLPIQATNGPDVPAVLDLESALLRLPLRKRQCVILRHGLDLSEAETADTLGISIGTVKSQTSKAVSELERLLAAGGTGAGATASAGAGATARKRPRIRRVALRGGEA</sequence>
<feature type="compositionally biased region" description="Low complexity" evidence="6">
    <location>
        <begin position="18"/>
        <end position="50"/>
    </location>
</feature>
<keyword evidence="5" id="KW-0804">Transcription</keyword>
<evidence type="ECO:0000256" key="1">
    <source>
        <dbReference type="ARBA" id="ARBA00010641"/>
    </source>
</evidence>
<dbReference type="InterPro" id="IPR013249">
    <property type="entry name" value="RNA_pol_sigma70_r4_t2"/>
</dbReference>
<dbReference type="EMBL" id="CP002299">
    <property type="protein sequence ID" value="ADP78374.1"/>
    <property type="molecule type" value="Genomic_DNA"/>
</dbReference>
<dbReference type="InParanoid" id="E3J7A1"/>
<dbReference type="SUPFAM" id="SSF88946">
    <property type="entry name" value="Sigma2 domain of RNA polymerase sigma factors"/>
    <property type="match status" value="1"/>
</dbReference>
<dbReference type="AlphaFoldDB" id="E3J7A1"/>
<dbReference type="GO" id="GO:0006352">
    <property type="term" value="P:DNA-templated transcription initiation"/>
    <property type="evidence" value="ECO:0007669"/>
    <property type="project" value="InterPro"/>
</dbReference>
<dbReference type="GO" id="GO:0016987">
    <property type="term" value="F:sigma factor activity"/>
    <property type="evidence" value="ECO:0007669"/>
    <property type="project" value="UniProtKB-KW"/>
</dbReference>
<keyword evidence="4" id="KW-0238">DNA-binding</keyword>
<dbReference type="NCBIfam" id="TIGR02937">
    <property type="entry name" value="sigma70-ECF"/>
    <property type="match status" value="1"/>
</dbReference>
<keyword evidence="10" id="KW-1185">Reference proteome</keyword>
<dbReference type="HOGENOM" id="CLU_047691_15_0_11"/>
<evidence type="ECO:0000256" key="4">
    <source>
        <dbReference type="ARBA" id="ARBA00023125"/>
    </source>
</evidence>
<dbReference type="Gene3D" id="1.10.10.10">
    <property type="entry name" value="Winged helix-like DNA-binding domain superfamily/Winged helix DNA-binding domain"/>
    <property type="match status" value="1"/>
</dbReference>
<dbReference type="KEGG" id="fri:FraEuI1c_0288"/>
<dbReference type="InterPro" id="IPR014325">
    <property type="entry name" value="RNA_pol_sigma-E_actinobac"/>
</dbReference>
<evidence type="ECO:0000259" key="7">
    <source>
        <dbReference type="Pfam" id="PF04542"/>
    </source>
</evidence>
<dbReference type="InterPro" id="IPR036388">
    <property type="entry name" value="WH-like_DNA-bd_sf"/>
</dbReference>
<accession>E3J7A1</accession>
<dbReference type="Proteomes" id="UP000002484">
    <property type="component" value="Chromosome"/>
</dbReference>
<reference evidence="9 10" key="1">
    <citation type="submission" date="2010-10" db="EMBL/GenBank/DDBJ databases">
        <title>Complete sequence of Frankia sp. EuI1c.</title>
        <authorList>
            <consortium name="US DOE Joint Genome Institute"/>
            <person name="Lucas S."/>
            <person name="Copeland A."/>
            <person name="Lapidus A."/>
            <person name="Cheng J.-F."/>
            <person name="Bruce D."/>
            <person name="Goodwin L."/>
            <person name="Pitluck S."/>
            <person name="Chertkov O."/>
            <person name="Detter J.C."/>
            <person name="Han C."/>
            <person name="Tapia R."/>
            <person name="Land M."/>
            <person name="Hauser L."/>
            <person name="Jeffries C."/>
            <person name="Kyrpides N."/>
            <person name="Ivanova N."/>
            <person name="Mikhailova N."/>
            <person name="Beauchemin N."/>
            <person name="Sen A."/>
            <person name="Sur S.A."/>
            <person name="Gtari M."/>
            <person name="Wall L."/>
            <person name="Tisa L."/>
            <person name="Woyke T."/>
        </authorList>
    </citation>
    <scope>NUCLEOTIDE SEQUENCE [LARGE SCALE GENOMIC DNA]</scope>
    <source>
        <strain evidence="10">DSM 45817 / CECT 9037 / EuI1c</strain>
    </source>
</reference>
<evidence type="ECO:0000256" key="3">
    <source>
        <dbReference type="ARBA" id="ARBA00023082"/>
    </source>
</evidence>
<dbReference type="Gene3D" id="1.10.1740.10">
    <property type="match status" value="1"/>
</dbReference>
<dbReference type="InterPro" id="IPR039425">
    <property type="entry name" value="RNA_pol_sigma-70-like"/>
</dbReference>
<keyword evidence="2" id="KW-0805">Transcription regulation</keyword>
<proteinExistence type="inferred from homology"/>
<dbReference type="PANTHER" id="PTHR43133:SF50">
    <property type="entry name" value="ECF RNA POLYMERASE SIGMA FACTOR SIGM"/>
    <property type="match status" value="1"/>
</dbReference>
<dbReference type="NCBIfam" id="TIGR02983">
    <property type="entry name" value="SigE-fam_strep"/>
    <property type="match status" value="1"/>
</dbReference>
<name>E3J7A1_PSEI1</name>
<evidence type="ECO:0000256" key="5">
    <source>
        <dbReference type="ARBA" id="ARBA00023163"/>
    </source>
</evidence>
<dbReference type="Pfam" id="PF04542">
    <property type="entry name" value="Sigma70_r2"/>
    <property type="match status" value="1"/>
</dbReference>
<dbReference type="InterPro" id="IPR014284">
    <property type="entry name" value="RNA_pol_sigma-70_dom"/>
</dbReference>
<organism evidence="9 10">
    <name type="scientific">Pseudofrankia inefficax (strain DSM 45817 / CECT 9037 / DDB 130130 / EuI1c)</name>
    <name type="common">Frankia inefficax</name>
    <dbReference type="NCBI Taxonomy" id="298654"/>
    <lineage>
        <taxon>Bacteria</taxon>
        <taxon>Bacillati</taxon>
        <taxon>Actinomycetota</taxon>
        <taxon>Actinomycetes</taxon>
        <taxon>Frankiales</taxon>
        <taxon>Frankiaceae</taxon>
        <taxon>Pseudofrankia</taxon>
    </lineage>
</organism>
<dbReference type="Pfam" id="PF08281">
    <property type="entry name" value="Sigma70_r4_2"/>
    <property type="match status" value="1"/>
</dbReference>
<feature type="region of interest" description="Disordered" evidence="6">
    <location>
        <begin position="1"/>
        <end position="89"/>
    </location>
</feature>
<keyword evidence="3" id="KW-0731">Sigma factor</keyword>
<dbReference type="InterPro" id="IPR013325">
    <property type="entry name" value="RNA_pol_sigma_r2"/>
</dbReference>
<dbReference type="CDD" id="cd06171">
    <property type="entry name" value="Sigma70_r4"/>
    <property type="match status" value="1"/>
</dbReference>
<feature type="domain" description="RNA polymerase sigma factor 70 region 4 type 2" evidence="8">
    <location>
        <begin position="191"/>
        <end position="241"/>
    </location>
</feature>
<dbReference type="SUPFAM" id="SSF88659">
    <property type="entry name" value="Sigma3 and sigma4 domains of RNA polymerase sigma factors"/>
    <property type="match status" value="1"/>
</dbReference>
<dbReference type="PANTHER" id="PTHR43133">
    <property type="entry name" value="RNA POLYMERASE ECF-TYPE SIGMA FACTO"/>
    <property type="match status" value="1"/>
</dbReference>
<evidence type="ECO:0000259" key="8">
    <source>
        <dbReference type="Pfam" id="PF08281"/>
    </source>
</evidence>
<dbReference type="STRING" id="298654.FraEuI1c_0288"/>
<comment type="similarity">
    <text evidence="1">Belongs to the sigma-70 factor family. ECF subfamily.</text>
</comment>
<evidence type="ECO:0000313" key="9">
    <source>
        <dbReference type="EMBL" id="ADP78374.1"/>
    </source>
</evidence>
<dbReference type="GO" id="GO:0003677">
    <property type="term" value="F:DNA binding"/>
    <property type="evidence" value="ECO:0007669"/>
    <property type="project" value="UniProtKB-KW"/>
</dbReference>
<dbReference type="InterPro" id="IPR007627">
    <property type="entry name" value="RNA_pol_sigma70_r2"/>
</dbReference>
<evidence type="ECO:0000256" key="2">
    <source>
        <dbReference type="ARBA" id="ARBA00023015"/>
    </source>
</evidence>
<protein>
    <submittedName>
        <fullName evidence="9">RNA polymerase, sigma-24 subunit, ECF subfamily</fullName>
    </submittedName>
</protein>